<comment type="caution">
    <text evidence="2">The sequence shown here is derived from an EMBL/GenBank/DDBJ whole genome shotgun (WGS) entry which is preliminary data.</text>
</comment>
<dbReference type="Proteomes" id="UP001172083">
    <property type="component" value="Unassembled WGS sequence"/>
</dbReference>
<dbReference type="InterPro" id="IPR030395">
    <property type="entry name" value="GP_PDE_dom"/>
</dbReference>
<reference evidence="2" key="1">
    <citation type="submission" date="2023-06" db="EMBL/GenBank/DDBJ databases">
        <title>Genomic of Agaribacillus aureum.</title>
        <authorList>
            <person name="Wang G."/>
        </authorList>
    </citation>
    <scope>NUCLEOTIDE SEQUENCE</scope>
    <source>
        <strain evidence="2">BMA12</strain>
    </source>
</reference>
<feature type="domain" description="GP-PDE" evidence="1">
    <location>
        <begin position="53"/>
        <end position="311"/>
    </location>
</feature>
<dbReference type="PROSITE" id="PS51257">
    <property type="entry name" value="PROKAR_LIPOPROTEIN"/>
    <property type="match status" value="1"/>
</dbReference>
<dbReference type="InterPro" id="IPR032160">
    <property type="entry name" value="DUF4996"/>
</dbReference>
<protein>
    <submittedName>
        <fullName evidence="2">Glycerophosphodiester phosphodiesterase family protein</fullName>
    </submittedName>
</protein>
<evidence type="ECO:0000313" key="2">
    <source>
        <dbReference type="EMBL" id="MDN5213404.1"/>
    </source>
</evidence>
<dbReference type="Pfam" id="PF16387">
    <property type="entry name" value="DUF4996"/>
    <property type="match status" value="1"/>
</dbReference>
<dbReference type="RefSeq" id="WP_346758744.1">
    <property type="nucleotide sequence ID" value="NZ_JAUJEB010000003.1"/>
</dbReference>
<dbReference type="Gene3D" id="3.20.20.190">
    <property type="entry name" value="Phosphatidylinositol (PI) phosphodiesterase"/>
    <property type="match status" value="1"/>
</dbReference>
<dbReference type="Pfam" id="PF03009">
    <property type="entry name" value="GDPD"/>
    <property type="match status" value="1"/>
</dbReference>
<dbReference type="InterPro" id="IPR017946">
    <property type="entry name" value="PLC-like_Pdiesterase_TIM-brl"/>
</dbReference>
<organism evidence="2 3">
    <name type="scientific">Agaribacillus aureus</name>
    <dbReference type="NCBI Taxonomy" id="3051825"/>
    <lineage>
        <taxon>Bacteria</taxon>
        <taxon>Pseudomonadati</taxon>
        <taxon>Bacteroidota</taxon>
        <taxon>Cytophagia</taxon>
        <taxon>Cytophagales</taxon>
        <taxon>Splendidivirgaceae</taxon>
        <taxon>Agaribacillus</taxon>
    </lineage>
</organism>
<evidence type="ECO:0000313" key="3">
    <source>
        <dbReference type="Proteomes" id="UP001172083"/>
    </source>
</evidence>
<name>A0ABT8L6M8_9BACT</name>
<gene>
    <name evidence="2" type="ORF">QQ020_15140</name>
</gene>
<accession>A0ABT8L6M8</accession>
<dbReference type="PANTHER" id="PTHR46320">
    <property type="entry name" value="GLYCEROPHOSPHODIESTER PHOSPHODIESTERASE 1"/>
    <property type="match status" value="1"/>
</dbReference>
<proteinExistence type="predicted"/>
<dbReference type="PROSITE" id="PS51704">
    <property type="entry name" value="GP_PDE"/>
    <property type="match status" value="1"/>
</dbReference>
<dbReference type="SUPFAM" id="SSF51695">
    <property type="entry name" value="PLC-like phosphodiesterases"/>
    <property type="match status" value="1"/>
</dbReference>
<keyword evidence="3" id="KW-1185">Reference proteome</keyword>
<dbReference type="CDD" id="cd08566">
    <property type="entry name" value="GDPD_AtGDE_like"/>
    <property type="match status" value="1"/>
</dbReference>
<dbReference type="PANTHER" id="PTHR46320:SF1">
    <property type="entry name" value="GLYCEROPHOSPHODIESTER PHOSPHODIESTERASE 1"/>
    <property type="match status" value="1"/>
</dbReference>
<dbReference type="EMBL" id="JAUJEB010000003">
    <property type="protein sequence ID" value="MDN5213404.1"/>
    <property type="molecule type" value="Genomic_DNA"/>
</dbReference>
<evidence type="ECO:0000259" key="1">
    <source>
        <dbReference type="PROSITE" id="PS51704"/>
    </source>
</evidence>
<sequence>MSQIIKSLLVAICIFQSCVPGKNEKSNTQSADHPLSRIEALIQNLEDAENDEIIVVAHRGDWRNAPENSLQAIDNCIKMGVDMVEIDIRETKDGHLVLMHDETIDRTTNGTGKVTDWTLDSLQTLYLLDGLGVPTAHKIPTLEQALNLTKDKILVNLDKSYPLFDKCYQIAKQTGTLDQIIIKGAKSYQELAQEFGVFLDKVYFMPIIRLPDPNAAEIINGYHQHRFPVAFEFTVRYDTLPFLEKFSDIRSKGASIWVNALWPHHNGGHDDEKAVIDASTYDWYIENNIDIIQTDRPALLLDYLRKKGLHD</sequence>